<evidence type="ECO:0000313" key="2">
    <source>
        <dbReference type="EMBL" id="KAF8569106.1"/>
    </source>
</evidence>
<organism evidence="2 3">
    <name type="scientific">Paragonimus westermani</name>
    <dbReference type="NCBI Taxonomy" id="34504"/>
    <lineage>
        <taxon>Eukaryota</taxon>
        <taxon>Metazoa</taxon>
        <taxon>Spiralia</taxon>
        <taxon>Lophotrochozoa</taxon>
        <taxon>Platyhelminthes</taxon>
        <taxon>Trematoda</taxon>
        <taxon>Digenea</taxon>
        <taxon>Plagiorchiida</taxon>
        <taxon>Troglotremata</taxon>
        <taxon>Troglotrematidae</taxon>
        <taxon>Paragonimus</taxon>
    </lineage>
</organism>
<feature type="region of interest" description="Disordered" evidence="1">
    <location>
        <begin position="1"/>
        <end position="33"/>
    </location>
</feature>
<gene>
    <name evidence="2" type="ORF">P879_09624</name>
</gene>
<keyword evidence="3" id="KW-1185">Reference proteome</keyword>
<dbReference type="AlphaFoldDB" id="A0A8T0DP49"/>
<comment type="caution">
    <text evidence="2">The sequence shown here is derived from an EMBL/GenBank/DDBJ whole genome shotgun (WGS) entry which is preliminary data.</text>
</comment>
<accession>A0A8T0DP49</accession>
<proteinExistence type="predicted"/>
<dbReference type="EMBL" id="JTDF01002182">
    <property type="protein sequence ID" value="KAF8569106.1"/>
    <property type="molecule type" value="Genomic_DNA"/>
</dbReference>
<protein>
    <submittedName>
        <fullName evidence="2">Uncharacterized protein</fullName>
    </submittedName>
</protein>
<sequence length="148" mass="16573">MNERAESVMSDHPPGKTLFDSMSHPSTSLAEPRCHVSEQACNKVLEIESLPDRADNTKPTDSLPRIRAGHRRDSGSISEPGNLTICKRLPSGDKAMDCRRFIQSFMSGFDRYTDDFANRSSYLIQYCDDEAPDVIIRCAVLEPELGHN</sequence>
<evidence type="ECO:0000256" key="1">
    <source>
        <dbReference type="SAM" id="MobiDB-lite"/>
    </source>
</evidence>
<name>A0A8T0DP49_9TREM</name>
<feature type="region of interest" description="Disordered" evidence="1">
    <location>
        <begin position="51"/>
        <end position="82"/>
    </location>
</feature>
<evidence type="ECO:0000313" key="3">
    <source>
        <dbReference type="Proteomes" id="UP000699462"/>
    </source>
</evidence>
<reference evidence="2 3" key="1">
    <citation type="submission" date="2019-07" db="EMBL/GenBank/DDBJ databases">
        <title>Annotation for the trematode Paragonimus westermani.</title>
        <authorList>
            <person name="Choi Y.-J."/>
        </authorList>
    </citation>
    <scope>NUCLEOTIDE SEQUENCE [LARGE SCALE GENOMIC DNA]</scope>
    <source>
        <strain evidence="2">180907_Pwestermani</strain>
    </source>
</reference>
<dbReference type="Proteomes" id="UP000699462">
    <property type="component" value="Unassembled WGS sequence"/>
</dbReference>
<dbReference type="OrthoDB" id="6147003at2759"/>